<dbReference type="Pfam" id="PF11021">
    <property type="entry name" value="DUF2613"/>
    <property type="match status" value="1"/>
</dbReference>
<dbReference type="AlphaFoldDB" id="A0A1H0S6K0"/>
<accession>A0A1H0S6K0</accession>
<evidence type="ECO:0008006" key="4">
    <source>
        <dbReference type="Google" id="ProtNLM"/>
    </source>
</evidence>
<dbReference type="EMBL" id="FNJB01000008">
    <property type="protein sequence ID" value="SDP37350.1"/>
    <property type="molecule type" value="Genomic_DNA"/>
</dbReference>
<keyword evidence="3" id="KW-1185">Reference proteome</keyword>
<evidence type="ECO:0000256" key="1">
    <source>
        <dbReference type="SAM" id="MobiDB-lite"/>
    </source>
</evidence>
<protein>
    <recommendedName>
        <fullName evidence="4">DUF2613 domain-containing protein</fullName>
    </recommendedName>
</protein>
<dbReference type="STRING" id="504798.SAMN05421871_105316"/>
<evidence type="ECO:0000313" key="2">
    <source>
        <dbReference type="EMBL" id="SDP37350.1"/>
    </source>
</evidence>
<sequence length="57" mass="5661">MGKIVGALVAVMVGLGLATGVTFGVTSAASPDSESKLDLRDRPKGNGDNGVVNYGTP</sequence>
<gene>
    <name evidence="2" type="ORF">SAMN05192558_108305</name>
</gene>
<name>A0A1H0S6K0_9PSEU</name>
<organism evidence="2 3">
    <name type="scientific">Actinokineospora alba</name>
    <dbReference type="NCBI Taxonomy" id="504798"/>
    <lineage>
        <taxon>Bacteria</taxon>
        <taxon>Bacillati</taxon>
        <taxon>Actinomycetota</taxon>
        <taxon>Actinomycetes</taxon>
        <taxon>Pseudonocardiales</taxon>
        <taxon>Pseudonocardiaceae</taxon>
        <taxon>Actinokineospora</taxon>
    </lineage>
</organism>
<feature type="region of interest" description="Disordered" evidence="1">
    <location>
        <begin position="27"/>
        <end position="57"/>
    </location>
</feature>
<feature type="compositionally biased region" description="Basic and acidic residues" evidence="1">
    <location>
        <begin position="33"/>
        <end position="45"/>
    </location>
</feature>
<proteinExistence type="predicted"/>
<dbReference type="InterPro" id="IPR022566">
    <property type="entry name" value="DUF2613"/>
</dbReference>
<dbReference type="RefSeq" id="WP_133794346.1">
    <property type="nucleotide sequence ID" value="NZ_FNDV01000005.1"/>
</dbReference>
<evidence type="ECO:0000313" key="3">
    <source>
        <dbReference type="Proteomes" id="UP000199651"/>
    </source>
</evidence>
<reference evidence="3" key="1">
    <citation type="submission" date="2016-10" db="EMBL/GenBank/DDBJ databases">
        <authorList>
            <person name="Varghese N."/>
            <person name="Submissions S."/>
        </authorList>
    </citation>
    <scope>NUCLEOTIDE SEQUENCE [LARGE SCALE GENOMIC DNA]</scope>
    <source>
        <strain evidence="3">IBRC-M 10655</strain>
    </source>
</reference>
<dbReference type="Proteomes" id="UP000199651">
    <property type="component" value="Unassembled WGS sequence"/>
</dbReference>